<dbReference type="EMBL" id="FUYC01000008">
    <property type="protein sequence ID" value="SKA85975.1"/>
    <property type="molecule type" value="Genomic_DNA"/>
</dbReference>
<reference evidence="3 4" key="1">
    <citation type="submission" date="2017-02" db="EMBL/GenBank/DDBJ databases">
        <authorList>
            <person name="Peterson S.W."/>
        </authorList>
    </citation>
    <scope>NUCLEOTIDE SEQUENCE [LARGE SCALE GENOMIC DNA]</scope>
    <source>
        <strain evidence="3 4">DSM 16080</strain>
    </source>
</reference>
<evidence type="ECO:0000256" key="1">
    <source>
        <dbReference type="ARBA" id="ARBA00022737"/>
    </source>
</evidence>
<dbReference type="AlphaFoldDB" id="A0A1T4XA48"/>
<dbReference type="STRING" id="1121449.SAMN02745704_01939"/>
<dbReference type="InterPro" id="IPR006530">
    <property type="entry name" value="YD"/>
</dbReference>
<dbReference type="NCBIfam" id="TIGR01643">
    <property type="entry name" value="YD_repeat_2x"/>
    <property type="match status" value="1"/>
</dbReference>
<accession>A0A1T4XA48</accession>
<dbReference type="OrthoDB" id="5477618at2"/>
<protein>
    <submittedName>
        <fullName evidence="3">YD repeat-containing protein</fullName>
    </submittedName>
</protein>
<dbReference type="InterPro" id="IPR056823">
    <property type="entry name" value="TEN-like_YD-shell"/>
</dbReference>
<organism evidence="3 4">
    <name type="scientific">Paucidesulfovibrio gracilis DSM 16080</name>
    <dbReference type="NCBI Taxonomy" id="1121449"/>
    <lineage>
        <taxon>Bacteria</taxon>
        <taxon>Pseudomonadati</taxon>
        <taxon>Thermodesulfobacteriota</taxon>
        <taxon>Desulfovibrionia</taxon>
        <taxon>Desulfovibrionales</taxon>
        <taxon>Desulfovibrionaceae</taxon>
        <taxon>Paucidesulfovibrio</taxon>
    </lineage>
</organism>
<dbReference type="Pfam" id="PF25023">
    <property type="entry name" value="TEN_YD-shell"/>
    <property type="match status" value="1"/>
</dbReference>
<keyword evidence="1" id="KW-0677">Repeat</keyword>
<gene>
    <name evidence="3" type="ORF">SAMN02745704_01939</name>
</gene>
<proteinExistence type="predicted"/>
<evidence type="ECO:0000313" key="3">
    <source>
        <dbReference type="EMBL" id="SKA85975.1"/>
    </source>
</evidence>
<evidence type="ECO:0000259" key="2">
    <source>
        <dbReference type="Pfam" id="PF25023"/>
    </source>
</evidence>
<dbReference type="Gene3D" id="2.180.10.10">
    <property type="entry name" value="RHS repeat-associated core"/>
    <property type="match status" value="1"/>
</dbReference>
<evidence type="ECO:0000313" key="4">
    <source>
        <dbReference type="Proteomes" id="UP000190027"/>
    </source>
</evidence>
<keyword evidence="4" id="KW-1185">Reference proteome</keyword>
<name>A0A1T4XA48_9BACT</name>
<feature type="domain" description="Teneurin-like YD-shell" evidence="2">
    <location>
        <begin position="3"/>
        <end position="68"/>
    </location>
</feature>
<sequence length="71" mass="8253">MANIYSVRLERDERGRIRTKKEDINGRSVEWRYGYDESGRLSEVAQNGVGVERYTYDSAGRRKGVAHRKTC</sequence>
<dbReference type="Proteomes" id="UP000190027">
    <property type="component" value="Unassembled WGS sequence"/>
</dbReference>